<dbReference type="Pfam" id="PF00395">
    <property type="entry name" value="SLH"/>
    <property type="match status" value="2"/>
</dbReference>
<dbReference type="InterPro" id="IPR000064">
    <property type="entry name" value="NLP_P60_dom"/>
</dbReference>
<dbReference type="PROSITE" id="PS51272">
    <property type="entry name" value="SLH"/>
    <property type="match status" value="3"/>
</dbReference>
<proteinExistence type="inferred from homology"/>
<evidence type="ECO:0000259" key="8">
    <source>
        <dbReference type="PROSITE" id="PS51935"/>
    </source>
</evidence>
<keyword evidence="10" id="KW-1185">Reference proteome</keyword>
<feature type="domain" description="SLH" evidence="7">
    <location>
        <begin position="214"/>
        <end position="272"/>
    </location>
</feature>
<name>A0ABW5RXD4_9BACI</name>
<dbReference type="InterPro" id="IPR051202">
    <property type="entry name" value="Peptidase_C40"/>
</dbReference>
<keyword evidence="5" id="KW-0788">Thiol protease</keyword>
<dbReference type="InterPro" id="IPR038765">
    <property type="entry name" value="Papain-like_cys_pep_sf"/>
</dbReference>
<comment type="similarity">
    <text evidence="1">Belongs to the peptidase C40 family.</text>
</comment>
<feature type="signal peptide" evidence="6">
    <location>
        <begin position="1"/>
        <end position="22"/>
    </location>
</feature>
<dbReference type="PANTHER" id="PTHR47053">
    <property type="entry name" value="MUREIN DD-ENDOPEPTIDASE MEPH-RELATED"/>
    <property type="match status" value="1"/>
</dbReference>
<sequence>MKKLLYLLVTCSLLLLITPVQSTKAASGQQIVDFAKKYVGVPYKFGGTSPAGFDCSGFLKYVYGKFNINLPRTSSEQYKVGTKVSKSELEPGDIVLFSNTYKPGISHAGIYIGDNKFISAENKGIAISSLSNSYWGPKFTAGKRLDSVSSNKQFSDLATSHPAYDAIIELSSNDVINGFTDNTFKPEKPVTRGQAAAILNRVLGYTPSKNTSFKDVSPNQSFYKDILAMQSAGIIQGYPDGTFKSNQYMDRAQMAVIIERAFELDHGFSIAKASTIYDDVVPNHWAGAAIASMHAIDKTTLFQTSSFRASDEATRAEFSAAIYNAYTGK</sequence>
<dbReference type="PANTHER" id="PTHR47053:SF1">
    <property type="entry name" value="MUREIN DD-ENDOPEPTIDASE MEPH-RELATED"/>
    <property type="match status" value="1"/>
</dbReference>
<evidence type="ECO:0000256" key="1">
    <source>
        <dbReference type="ARBA" id="ARBA00007074"/>
    </source>
</evidence>
<feature type="domain" description="SLH" evidence="7">
    <location>
        <begin position="150"/>
        <end position="213"/>
    </location>
</feature>
<evidence type="ECO:0000313" key="10">
    <source>
        <dbReference type="Proteomes" id="UP001597506"/>
    </source>
</evidence>
<reference evidence="10" key="1">
    <citation type="journal article" date="2019" name="Int. J. Syst. Evol. Microbiol.">
        <title>The Global Catalogue of Microorganisms (GCM) 10K type strain sequencing project: providing services to taxonomists for standard genome sequencing and annotation.</title>
        <authorList>
            <consortium name="The Broad Institute Genomics Platform"/>
            <consortium name="The Broad Institute Genome Sequencing Center for Infectious Disease"/>
            <person name="Wu L."/>
            <person name="Ma J."/>
        </authorList>
    </citation>
    <scope>NUCLEOTIDE SEQUENCE [LARGE SCALE GENOMIC DNA]</scope>
    <source>
        <strain evidence="10">KCTC 3913</strain>
    </source>
</reference>
<evidence type="ECO:0000313" key="9">
    <source>
        <dbReference type="EMBL" id="MFD2683117.1"/>
    </source>
</evidence>
<feature type="chain" id="PRO_5046047937" evidence="6">
    <location>
        <begin position="23"/>
        <end position="329"/>
    </location>
</feature>
<protein>
    <submittedName>
        <fullName evidence="9">NlpC/P60 family protein</fullName>
    </submittedName>
</protein>
<evidence type="ECO:0000256" key="3">
    <source>
        <dbReference type="ARBA" id="ARBA00022729"/>
    </source>
</evidence>
<dbReference type="Proteomes" id="UP001597506">
    <property type="component" value="Unassembled WGS sequence"/>
</dbReference>
<organism evidence="9 10">
    <name type="scientific">Bacillus seohaeanensis</name>
    <dbReference type="NCBI Taxonomy" id="284580"/>
    <lineage>
        <taxon>Bacteria</taxon>
        <taxon>Bacillati</taxon>
        <taxon>Bacillota</taxon>
        <taxon>Bacilli</taxon>
        <taxon>Bacillales</taxon>
        <taxon>Bacillaceae</taxon>
        <taxon>Bacillus</taxon>
    </lineage>
</organism>
<comment type="caution">
    <text evidence="9">The sequence shown here is derived from an EMBL/GenBank/DDBJ whole genome shotgun (WGS) entry which is preliminary data.</text>
</comment>
<evidence type="ECO:0000256" key="6">
    <source>
        <dbReference type="SAM" id="SignalP"/>
    </source>
</evidence>
<keyword evidence="2" id="KW-0645">Protease</keyword>
<dbReference type="RefSeq" id="WP_377938126.1">
    <property type="nucleotide sequence ID" value="NZ_JBHUMF010000035.1"/>
</dbReference>
<dbReference type="InterPro" id="IPR001119">
    <property type="entry name" value="SLH_dom"/>
</dbReference>
<feature type="domain" description="SLH" evidence="7">
    <location>
        <begin position="273"/>
        <end position="329"/>
    </location>
</feature>
<keyword evidence="4" id="KW-0378">Hydrolase</keyword>
<accession>A0ABW5RXD4</accession>
<dbReference type="Pfam" id="PF00877">
    <property type="entry name" value="NLPC_P60"/>
    <property type="match status" value="1"/>
</dbReference>
<evidence type="ECO:0000259" key="7">
    <source>
        <dbReference type="PROSITE" id="PS51272"/>
    </source>
</evidence>
<feature type="domain" description="NlpC/P60" evidence="8">
    <location>
        <begin position="25"/>
        <end position="146"/>
    </location>
</feature>
<dbReference type="Gene3D" id="3.90.1720.10">
    <property type="entry name" value="endopeptidase domain like (from Nostoc punctiforme)"/>
    <property type="match status" value="1"/>
</dbReference>
<dbReference type="EMBL" id="JBHUMF010000035">
    <property type="protein sequence ID" value="MFD2683117.1"/>
    <property type="molecule type" value="Genomic_DNA"/>
</dbReference>
<dbReference type="SUPFAM" id="SSF54001">
    <property type="entry name" value="Cysteine proteinases"/>
    <property type="match status" value="1"/>
</dbReference>
<evidence type="ECO:0000256" key="4">
    <source>
        <dbReference type="ARBA" id="ARBA00022801"/>
    </source>
</evidence>
<dbReference type="PROSITE" id="PS51935">
    <property type="entry name" value="NLPC_P60"/>
    <property type="match status" value="1"/>
</dbReference>
<gene>
    <name evidence="9" type="ORF">ACFSUL_20500</name>
</gene>
<keyword evidence="3 6" id="KW-0732">Signal</keyword>
<evidence type="ECO:0000256" key="2">
    <source>
        <dbReference type="ARBA" id="ARBA00022670"/>
    </source>
</evidence>
<evidence type="ECO:0000256" key="5">
    <source>
        <dbReference type="ARBA" id="ARBA00022807"/>
    </source>
</evidence>